<evidence type="ECO:0008006" key="4">
    <source>
        <dbReference type="Google" id="ProtNLM"/>
    </source>
</evidence>
<feature type="compositionally biased region" description="Polar residues" evidence="1">
    <location>
        <begin position="106"/>
        <end position="116"/>
    </location>
</feature>
<name>A0ABV9BEU6_9ACTN</name>
<dbReference type="Proteomes" id="UP001595990">
    <property type="component" value="Unassembled WGS sequence"/>
</dbReference>
<evidence type="ECO:0000313" key="2">
    <source>
        <dbReference type="EMBL" id="MFC4512532.1"/>
    </source>
</evidence>
<evidence type="ECO:0000313" key="3">
    <source>
        <dbReference type="Proteomes" id="UP001595990"/>
    </source>
</evidence>
<proteinExistence type="predicted"/>
<dbReference type="RefSeq" id="WP_358214196.1">
    <property type="nucleotide sequence ID" value="NZ_JBHSFS010000002.1"/>
</dbReference>
<evidence type="ECO:0000256" key="1">
    <source>
        <dbReference type="SAM" id="MobiDB-lite"/>
    </source>
</evidence>
<accession>A0ABV9BEU6</accession>
<sequence>MPTARTDTAAAAQELEAEIADGYVTVDLAGFDGVTKKVRARPANRWRASATRALNRGDIDAFMSLVLHEDDYETYETLDPDIERIGAFATAVAEAGGEALGKSSGPRPSSRNTRRR</sequence>
<reference evidence="3" key="1">
    <citation type="journal article" date="2019" name="Int. J. Syst. Evol. Microbiol.">
        <title>The Global Catalogue of Microorganisms (GCM) 10K type strain sequencing project: providing services to taxonomists for standard genome sequencing and annotation.</title>
        <authorList>
            <consortium name="The Broad Institute Genomics Platform"/>
            <consortium name="The Broad Institute Genome Sequencing Center for Infectious Disease"/>
            <person name="Wu L."/>
            <person name="Ma J."/>
        </authorList>
    </citation>
    <scope>NUCLEOTIDE SEQUENCE [LARGE SCALE GENOMIC DNA]</scope>
    <source>
        <strain evidence="3">CECT 8064</strain>
    </source>
</reference>
<feature type="region of interest" description="Disordered" evidence="1">
    <location>
        <begin position="96"/>
        <end position="116"/>
    </location>
</feature>
<protein>
    <recommendedName>
        <fullName evidence="4">Tail assembly chaperone</fullName>
    </recommendedName>
</protein>
<dbReference type="EMBL" id="JBHSFS010000002">
    <property type="protein sequence ID" value="MFC4512532.1"/>
    <property type="molecule type" value="Genomic_DNA"/>
</dbReference>
<gene>
    <name evidence="2" type="ORF">ACFPEN_06250</name>
</gene>
<organism evidence="2 3">
    <name type="scientific">Streptomyces ehimensis</name>
    <dbReference type="NCBI Taxonomy" id="68195"/>
    <lineage>
        <taxon>Bacteria</taxon>
        <taxon>Bacillati</taxon>
        <taxon>Actinomycetota</taxon>
        <taxon>Actinomycetes</taxon>
        <taxon>Kitasatosporales</taxon>
        <taxon>Streptomycetaceae</taxon>
        <taxon>Streptomyces</taxon>
    </lineage>
</organism>
<comment type="caution">
    <text evidence="2">The sequence shown here is derived from an EMBL/GenBank/DDBJ whole genome shotgun (WGS) entry which is preliminary data.</text>
</comment>
<keyword evidence="3" id="KW-1185">Reference proteome</keyword>